<dbReference type="Proteomes" id="UP000290567">
    <property type="component" value="Unassembled WGS sequence"/>
</dbReference>
<organism evidence="1 2">
    <name type="scientific">Enterococcus florum</name>
    <dbReference type="NCBI Taxonomy" id="2480627"/>
    <lineage>
        <taxon>Bacteria</taxon>
        <taxon>Bacillati</taxon>
        <taxon>Bacillota</taxon>
        <taxon>Bacilli</taxon>
        <taxon>Lactobacillales</taxon>
        <taxon>Enterococcaceae</taxon>
        <taxon>Enterococcus</taxon>
    </lineage>
</organism>
<reference evidence="2" key="1">
    <citation type="submission" date="2019-02" db="EMBL/GenBank/DDBJ databases">
        <title>Draft genome sequence of Enterococcus sp. Gos25-1.</title>
        <authorList>
            <person name="Tanaka N."/>
            <person name="Shiwa Y."/>
            <person name="Fujita N."/>
        </authorList>
    </citation>
    <scope>NUCLEOTIDE SEQUENCE [LARGE SCALE GENOMIC DNA]</scope>
    <source>
        <strain evidence="2">Gos25-1</strain>
    </source>
</reference>
<protein>
    <submittedName>
        <fullName evidence="1">Uncharacterized protein</fullName>
    </submittedName>
</protein>
<proteinExistence type="predicted"/>
<name>A0A4P5PCN7_9ENTE</name>
<keyword evidence="2" id="KW-1185">Reference proteome</keyword>
<comment type="caution">
    <text evidence="1">The sequence shown here is derived from an EMBL/GenBank/DDBJ whole genome shotgun (WGS) entry which is preliminary data.</text>
</comment>
<accession>A0A4P5PCN7</accession>
<gene>
    <name evidence="1" type="ORF">NRIC_11130</name>
</gene>
<dbReference type="RefSeq" id="WP_175580010.1">
    <property type="nucleotide sequence ID" value="NZ_BJCC01000009.1"/>
</dbReference>
<dbReference type="AlphaFoldDB" id="A0A4P5PCN7"/>
<sequence>MKKLIIAAGVVVSLGLVSQVVEHSMDEERIKEVVTTRLHETNDKEDEEFIDFSENSVVEWLGF</sequence>
<dbReference type="EMBL" id="BJCC01000009">
    <property type="protein sequence ID" value="GCF93222.1"/>
    <property type="molecule type" value="Genomic_DNA"/>
</dbReference>
<evidence type="ECO:0000313" key="2">
    <source>
        <dbReference type="Proteomes" id="UP000290567"/>
    </source>
</evidence>
<evidence type="ECO:0000313" key="1">
    <source>
        <dbReference type="EMBL" id="GCF93222.1"/>
    </source>
</evidence>